<comment type="caution">
    <text evidence="1">The sequence shown here is derived from an EMBL/GenBank/DDBJ whole genome shotgun (WGS) entry which is preliminary data.</text>
</comment>
<sequence>MQKQAAGSKLQSAAQFQFQLKGLTKLDSLVAEKKKLPRFWETKGKRQTWRWTGGGGGGMSDGKNGCFRSQWKLAQS</sequence>
<organism evidence="1 2">
    <name type="scientific">Arthrobotrys conoides</name>
    <dbReference type="NCBI Taxonomy" id="74498"/>
    <lineage>
        <taxon>Eukaryota</taxon>
        <taxon>Fungi</taxon>
        <taxon>Dikarya</taxon>
        <taxon>Ascomycota</taxon>
        <taxon>Pezizomycotina</taxon>
        <taxon>Orbiliomycetes</taxon>
        <taxon>Orbiliales</taxon>
        <taxon>Orbiliaceae</taxon>
        <taxon>Arthrobotrys</taxon>
    </lineage>
</organism>
<accession>A0AAN8PK51</accession>
<dbReference type="EMBL" id="JAVHJM010000003">
    <property type="protein sequence ID" value="KAK6516208.1"/>
    <property type="molecule type" value="Genomic_DNA"/>
</dbReference>
<proteinExistence type="predicted"/>
<reference evidence="1 2" key="1">
    <citation type="submission" date="2019-10" db="EMBL/GenBank/DDBJ databases">
        <authorList>
            <person name="Palmer J.M."/>
        </authorList>
    </citation>
    <scope>NUCLEOTIDE SEQUENCE [LARGE SCALE GENOMIC DNA]</scope>
    <source>
        <strain evidence="1 2">TWF506</strain>
    </source>
</reference>
<dbReference type="AlphaFoldDB" id="A0AAN8PK51"/>
<keyword evidence="2" id="KW-1185">Reference proteome</keyword>
<evidence type="ECO:0000313" key="1">
    <source>
        <dbReference type="EMBL" id="KAK6516208.1"/>
    </source>
</evidence>
<gene>
    <name evidence="1" type="ORF">TWF506_006118</name>
</gene>
<dbReference type="Proteomes" id="UP001307849">
    <property type="component" value="Unassembled WGS sequence"/>
</dbReference>
<name>A0AAN8PK51_9PEZI</name>
<protein>
    <submittedName>
        <fullName evidence="1">Uncharacterized protein</fullName>
    </submittedName>
</protein>
<evidence type="ECO:0000313" key="2">
    <source>
        <dbReference type="Proteomes" id="UP001307849"/>
    </source>
</evidence>